<keyword evidence="7" id="KW-1185">Reference proteome</keyword>
<dbReference type="EC" id="3.2.1.78" evidence="2"/>
<organism evidence="6 7">
    <name type="scientific">Mangrovivirga halotolerans</name>
    <dbReference type="NCBI Taxonomy" id="2993936"/>
    <lineage>
        <taxon>Bacteria</taxon>
        <taxon>Pseudomonadati</taxon>
        <taxon>Bacteroidota</taxon>
        <taxon>Cytophagia</taxon>
        <taxon>Cytophagales</taxon>
        <taxon>Mangrovivirgaceae</taxon>
        <taxon>Mangrovivirga</taxon>
    </lineage>
</organism>
<dbReference type="EMBL" id="JAPFQN010000001">
    <property type="protein sequence ID" value="MCX2742261.1"/>
    <property type="molecule type" value="Genomic_DNA"/>
</dbReference>
<comment type="catalytic activity">
    <reaction evidence="1">
        <text>Random hydrolysis of (1-&gt;4)-beta-D-mannosidic linkages in mannans, galactomannans and glucomannans.</text>
        <dbReference type="EC" id="3.2.1.78"/>
    </reaction>
</comment>
<reference evidence="6 7" key="1">
    <citation type="submission" date="2022-11" db="EMBL/GenBank/DDBJ databases">
        <title>The characterization of three novel Bacteroidetes species and genomic analysis of their roles in tidal elemental geochemical cycles.</title>
        <authorList>
            <person name="Ma K."/>
        </authorList>
    </citation>
    <scope>NUCLEOTIDE SEQUENCE [LARGE SCALE GENOMIC DNA]</scope>
    <source>
        <strain evidence="6 7">M17</strain>
    </source>
</reference>
<dbReference type="PANTHER" id="PTHR31451:SF40">
    <property type="entry name" value="GLYCOSIDE HYDROLASE FAMILY 5 DOMAIN-CONTAINING PROTEIN"/>
    <property type="match status" value="1"/>
</dbReference>
<dbReference type="PANTHER" id="PTHR31451">
    <property type="match status" value="1"/>
</dbReference>
<dbReference type="InterPro" id="IPR001547">
    <property type="entry name" value="Glyco_hydro_5"/>
</dbReference>
<evidence type="ECO:0000256" key="2">
    <source>
        <dbReference type="ARBA" id="ARBA00012706"/>
    </source>
</evidence>
<keyword evidence="3" id="KW-0378">Hydrolase</keyword>
<dbReference type="RefSeq" id="WP_266054497.1">
    <property type="nucleotide sequence ID" value="NZ_JAPFQN010000001.1"/>
</dbReference>
<dbReference type="Proteomes" id="UP001209885">
    <property type="component" value="Unassembled WGS sequence"/>
</dbReference>
<dbReference type="SUPFAM" id="SSF51445">
    <property type="entry name" value="(Trans)glycosidases"/>
    <property type="match status" value="1"/>
</dbReference>
<evidence type="ECO:0000259" key="5">
    <source>
        <dbReference type="Pfam" id="PF26410"/>
    </source>
</evidence>
<gene>
    <name evidence="6" type="ORF">OO013_00210</name>
</gene>
<name>A0ABT3RL12_9BACT</name>
<accession>A0ABT3RL12</accession>
<keyword evidence="4" id="KW-0326">Glycosidase</keyword>
<comment type="caution">
    <text evidence="6">The sequence shown here is derived from an EMBL/GenBank/DDBJ whole genome shotgun (WGS) entry which is preliminary data.</text>
</comment>
<dbReference type="InterPro" id="IPR045053">
    <property type="entry name" value="MAN-like"/>
</dbReference>
<sequence length="427" mass="49741">MKFNVFLILFLINTSFYSQEIDFIRVDSGHFYQGKEKYSFLGANYWYGMYLGMESGPGDRDRLIRELDHLKSLGIKNLRILGSSEGSGMYQITPALLVSKGKYNEAVFKGLDYFLNEIRKRDMTAVVVLNNFWMWSGGMPQYISWAEGTEIPLPDIEKNGTWEPFINYSLLFYDNKKAQRLFRKHLRKIVNRRNTISGIKYKNDPTILSWQLANEPRGYNKKEEYRVWIKTTSDFLDRIDGNHMISLGAEGDGGSERDGIDLYKDNHFEAIDYATIHLWIQNWGWYDPYNVETFSEAIQKAQQYLDNQLNKAAKLKKPVVIEEFGVSRDNADFSMTSPIHYRNKFYEYLFDYTYKNIKEGGLIQGCNFWSWGGEGKASEPGGMWGKNSDLIGDPPHERQGWYSVYDHDTTTIKIINEYAIKINELVK</sequence>
<dbReference type="Pfam" id="PF26410">
    <property type="entry name" value="GH5_mannosidase"/>
    <property type="match status" value="1"/>
</dbReference>
<dbReference type="InterPro" id="IPR017853">
    <property type="entry name" value="GH"/>
</dbReference>
<evidence type="ECO:0000256" key="1">
    <source>
        <dbReference type="ARBA" id="ARBA00001678"/>
    </source>
</evidence>
<dbReference type="Gene3D" id="3.20.20.80">
    <property type="entry name" value="Glycosidases"/>
    <property type="match status" value="1"/>
</dbReference>
<feature type="domain" description="Glycoside hydrolase family 5" evidence="5">
    <location>
        <begin position="22"/>
        <end position="425"/>
    </location>
</feature>
<evidence type="ECO:0000313" key="7">
    <source>
        <dbReference type="Proteomes" id="UP001209885"/>
    </source>
</evidence>
<evidence type="ECO:0000313" key="6">
    <source>
        <dbReference type="EMBL" id="MCX2742261.1"/>
    </source>
</evidence>
<evidence type="ECO:0000256" key="4">
    <source>
        <dbReference type="ARBA" id="ARBA00023295"/>
    </source>
</evidence>
<proteinExistence type="predicted"/>
<protein>
    <recommendedName>
        <fullName evidence="2">mannan endo-1,4-beta-mannosidase</fullName>
        <ecNumber evidence="2">3.2.1.78</ecNumber>
    </recommendedName>
</protein>
<evidence type="ECO:0000256" key="3">
    <source>
        <dbReference type="ARBA" id="ARBA00022801"/>
    </source>
</evidence>